<dbReference type="Gene3D" id="3.40.630.30">
    <property type="match status" value="1"/>
</dbReference>
<dbReference type="SUPFAM" id="SSF55729">
    <property type="entry name" value="Acyl-CoA N-acyltransferases (Nat)"/>
    <property type="match status" value="1"/>
</dbReference>
<dbReference type="Gene3D" id="3.40.630.110">
    <property type="entry name" value="GNAT acetyltransferase-like"/>
    <property type="match status" value="1"/>
</dbReference>
<accession>A0A084JGH8</accession>
<gene>
    <name evidence="2" type="ORF">IO99_03625</name>
</gene>
<dbReference type="InterPro" id="IPR027365">
    <property type="entry name" value="GNAT_acetyltra_YdfB-like"/>
</dbReference>
<dbReference type="InterPro" id="IPR011990">
    <property type="entry name" value="TPR-like_helical_dom_sf"/>
</dbReference>
<dbReference type="Pfam" id="PF12746">
    <property type="entry name" value="GNAT_acetyltran"/>
    <property type="match status" value="1"/>
</dbReference>
<dbReference type="AlphaFoldDB" id="A0A084JGH8"/>
<dbReference type="InterPro" id="IPR016181">
    <property type="entry name" value="Acyl_CoA_acyltransferase"/>
</dbReference>
<organism evidence="2 3">
    <name type="scientific">Clostridium sulfidigenes</name>
    <dbReference type="NCBI Taxonomy" id="318464"/>
    <lineage>
        <taxon>Bacteria</taxon>
        <taxon>Bacillati</taxon>
        <taxon>Bacillota</taxon>
        <taxon>Clostridia</taxon>
        <taxon>Eubacteriales</taxon>
        <taxon>Clostridiaceae</taxon>
        <taxon>Clostridium</taxon>
    </lineage>
</organism>
<proteinExistence type="predicted"/>
<keyword evidence="3" id="KW-1185">Reference proteome</keyword>
<reference evidence="2 3" key="1">
    <citation type="submission" date="2014-07" db="EMBL/GenBank/DDBJ databases">
        <title>Draft genome of Clostridium sulfidigenes 113A isolated from sediments associated with methane hydrate from Krishna Godavari basin.</title>
        <authorList>
            <person name="Honkalas V.S."/>
            <person name="Dabir A.P."/>
            <person name="Arora P."/>
            <person name="Dhakephalkar P.K."/>
        </authorList>
    </citation>
    <scope>NUCLEOTIDE SEQUENCE [LARGE SCALE GENOMIC DNA]</scope>
    <source>
        <strain evidence="2 3">113A</strain>
    </source>
</reference>
<evidence type="ECO:0000313" key="2">
    <source>
        <dbReference type="EMBL" id="KEZ88062.1"/>
    </source>
</evidence>
<sequence length="382" mass="44816">MKYLKVGKVRGDVCSMVVELNRADFNKVTDLFIDLEYNLSIFSVINKINPGRIFVNNVDNPTTALIISPEGMYFAGNAKDDDFNCELNNILKDDVFKKALEKSKVDYIVFYSSKEWEKSFKDIFNSLYPMEDDRRYLELEIDKFNNVEVSEKVKKIDREMLLDSNLKEIDDVRESIIENWSSIDNFLEKGFGYVYIIDGGVVSRCIADCVVEDRCELGVETEEDYRKKGYCTQVVIAALNHCKNNNIKNVGWHCWDNNIPSYKLAEKVGFEQKKNIKVYFGWYDLYDNYLINGNYYLKKNVNYKLSAEFYTRAFENNHGFVWQFYNAACAYFKINKREEAKRYYQIALENGWKGIEPLKASPLCEYLYDLEDSTRIEAELKM</sequence>
<dbReference type="PANTHER" id="PTHR31143">
    <property type="match status" value="1"/>
</dbReference>
<dbReference type="eggNOG" id="COG1670">
    <property type="taxonomic scope" value="Bacteria"/>
</dbReference>
<protein>
    <recommendedName>
        <fullName evidence="1">N-acetyltransferase domain-containing protein</fullName>
    </recommendedName>
</protein>
<dbReference type="PROSITE" id="PS51186">
    <property type="entry name" value="GNAT"/>
    <property type="match status" value="1"/>
</dbReference>
<dbReference type="InterPro" id="IPR000182">
    <property type="entry name" value="GNAT_dom"/>
</dbReference>
<comment type="caution">
    <text evidence="2">The sequence shown here is derived from an EMBL/GenBank/DDBJ whole genome shotgun (WGS) entry which is preliminary data.</text>
</comment>
<dbReference type="GO" id="GO:0016747">
    <property type="term" value="F:acyltransferase activity, transferring groups other than amino-acyl groups"/>
    <property type="evidence" value="ECO:0007669"/>
    <property type="project" value="InterPro"/>
</dbReference>
<evidence type="ECO:0000259" key="1">
    <source>
        <dbReference type="PROSITE" id="PS51186"/>
    </source>
</evidence>
<name>A0A084JGH8_9CLOT</name>
<feature type="domain" description="N-acetyltransferase" evidence="1">
    <location>
        <begin position="147"/>
        <end position="302"/>
    </location>
</feature>
<dbReference type="SUPFAM" id="SSF48452">
    <property type="entry name" value="TPR-like"/>
    <property type="match status" value="1"/>
</dbReference>
<dbReference type="PANTHER" id="PTHR31143:SF2">
    <property type="entry name" value="FR47-LIKE DOMAIN-CONTAINING PROTEIN-RELATED"/>
    <property type="match status" value="1"/>
</dbReference>
<evidence type="ECO:0000313" key="3">
    <source>
        <dbReference type="Proteomes" id="UP000028542"/>
    </source>
</evidence>
<dbReference type="STRING" id="318464.IO99_03625"/>
<dbReference type="EMBL" id="JPMD01000005">
    <property type="protein sequence ID" value="KEZ88062.1"/>
    <property type="molecule type" value="Genomic_DNA"/>
</dbReference>
<dbReference type="InterPro" id="IPR042573">
    <property type="entry name" value="GNAT_acetyltra_N"/>
</dbReference>
<dbReference type="Proteomes" id="UP000028542">
    <property type="component" value="Unassembled WGS sequence"/>
</dbReference>